<accession>A0ABR9U6P1</accession>
<proteinExistence type="predicted"/>
<organism evidence="1 2">
    <name type="scientific">Planktothrix mougeotii LEGE 06226</name>
    <dbReference type="NCBI Taxonomy" id="1828728"/>
    <lineage>
        <taxon>Bacteria</taxon>
        <taxon>Bacillati</taxon>
        <taxon>Cyanobacteriota</taxon>
        <taxon>Cyanophyceae</taxon>
        <taxon>Oscillatoriophycideae</taxon>
        <taxon>Oscillatoriales</taxon>
        <taxon>Microcoleaceae</taxon>
        <taxon>Planktothrix</taxon>
    </lineage>
</organism>
<sequence length="57" mass="6147">MILGSAMPTGGGYAIARLKNSDRTLCVIILGKAIAVLKKERSPELKRNLVSEITFVC</sequence>
<comment type="caution">
    <text evidence="1">The sequence shown here is derived from an EMBL/GenBank/DDBJ whole genome shotgun (WGS) entry which is preliminary data.</text>
</comment>
<dbReference type="Proteomes" id="UP000640725">
    <property type="component" value="Unassembled WGS sequence"/>
</dbReference>
<gene>
    <name evidence="1" type="ORF">IQ236_02725</name>
</gene>
<evidence type="ECO:0000313" key="2">
    <source>
        <dbReference type="Proteomes" id="UP000640725"/>
    </source>
</evidence>
<protein>
    <submittedName>
        <fullName evidence="1">Uncharacterized protein</fullName>
    </submittedName>
</protein>
<evidence type="ECO:0000313" key="1">
    <source>
        <dbReference type="EMBL" id="MBE9142135.1"/>
    </source>
</evidence>
<keyword evidence="2" id="KW-1185">Reference proteome</keyword>
<reference evidence="1 2" key="1">
    <citation type="submission" date="2020-10" db="EMBL/GenBank/DDBJ databases">
        <authorList>
            <person name="Castelo-Branco R."/>
            <person name="Eusebio N."/>
            <person name="Adriana R."/>
            <person name="Vieira A."/>
            <person name="Brugerolle De Fraissinette N."/>
            <person name="Rezende De Castro R."/>
            <person name="Schneider M.P."/>
            <person name="Vasconcelos V."/>
            <person name="Leao P.N."/>
        </authorList>
    </citation>
    <scope>NUCLEOTIDE SEQUENCE [LARGE SCALE GENOMIC DNA]</scope>
    <source>
        <strain evidence="1 2">LEGE 06226</strain>
    </source>
</reference>
<dbReference type="RefSeq" id="WP_193867848.1">
    <property type="nucleotide sequence ID" value="NZ_JADEWU010000003.1"/>
</dbReference>
<name>A0ABR9U6P1_9CYAN</name>
<dbReference type="EMBL" id="JADEWU010000003">
    <property type="protein sequence ID" value="MBE9142135.1"/>
    <property type="molecule type" value="Genomic_DNA"/>
</dbReference>